<proteinExistence type="predicted"/>
<evidence type="ECO:0000313" key="6">
    <source>
        <dbReference type="Proteomes" id="UP000002051"/>
    </source>
</evidence>
<gene>
    <name evidence="4" type="ordered locus">MTR_8g031540</name>
</gene>
<dbReference type="Proteomes" id="UP000002051">
    <property type="component" value="Chromosome 8"/>
</dbReference>
<keyword evidence="6" id="KW-1185">Reference proteome</keyword>
<evidence type="ECO:0000256" key="1">
    <source>
        <dbReference type="ARBA" id="ARBA00022729"/>
    </source>
</evidence>
<keyword evidence="1 2" id="KW-0732">Signal</keyword>
<organism evidence="4 6">
    <name type="scientific">Medicago truncatula</name>
    <name type="common">Barrel medic</name>
    <name type="synonym">Medicago tribuloides</name>
    <dbReference type="NCBI Taxonomy" id="3880"/>
    <lineage>
        <taxon>Eukaryota</taxon>
        <taxon>Viridiplantae</taxon>
        <taxon>Streptophyta</taxon>
        <taxon>Embryophyta</taxon>
        <taxon>Tracheophyta</taxon>
        <taxon>Spermatophyta</taxon>
        <taxon>Magnoliopsida</taxon>
        <taxon>eudicotyledons</taxon>
        <taxon>Gunneridae</taxon>
        <taxon>Pentapetalae</taxon>
        <taxon>rosids</taxon>
        <taxon>fabids</taxon>
        <taxon>Fabales</taxon>
        <taxon>Fabaceae</taxon>
        <taxon>Papilionoideae</taxon>
        <taxon>50 kb inversion clade</taxon>
        <taxon>NPAAA clade</taxon>
        <taxon>Hologalegina</taxon>
        <taxon>IRL clade</taxon>
        <taxon>Trifolieae</taxon>
        <taxon>Medicago</taxon>
    </lineage>
</organism>
<dbReference type="Pfam" id="PF05617">
    <property type="entry name" value="Prolamin_like"/>
    <property type="match status" value="1"/>
</dbReference>
<protein>
    <submittedName>
        <fullName evidence="4">ECA1 gametogenesis related family</fullName>
    </submittedName>
</protein>
<dbReference type="EnsemblPlants" id="KEH18914">
    <property type="protein sequence ID" value="KEH18914"/>
    <property type="gene ID" value="MTR_8g031540"/>
</dbReference>
<accession>A0A072TN64</accession>
<evidence type="ECO:0000313" key="4">
    <source>
        <dbReference type="EMBL" id="KEH18914.1"/>
    </source>
</evidence>
<dbReference type="EMBL" id="CM001224">
    <property type="protein sequence ID" value="KEH18914.1"/>
    <property type="molecule type" value="Genomic_DNA"/>
</dbReference>
<evidence type="ECO:0000313" key="5">
    <source>
        <dbReference type="EnsemblPlants" id="KEH18914"/>
    </source>
</evidence>
<evidence type="ECO:0000256" key="2">
    <source>
        <dbReference type="SAM" id="SignalP"/>
    </source>
</evidence>
<evidence type="ECO:0000259" key="3">
    <source>
        <dbReference type="Pfam" id="PF05617"/>
    </source>
</evidence>
<reference evidence="4 6" key="1">
    <citation type="journal article" date="2011" name="Nature">
        <title>The Medicago genome provides insight into the evolution of rhizobial symbioses.</title>
        <authorList>
            <person name="Young N.D."/>
            <person name="Debelle F."/>
            <person name="Oldroyd G.E."/>
            <person name="Geurts R."/>
            <person name="Cannon S.B."/>
            <person name="Udvardi M.K."/>
            <person name="Benedito V.A."/>
            <person name="Mayer K.F."/>
            <person name="Gouzy J."/>
            <person name="Schoof H."/>
            <person name="Van de Peer Y."/>
            <person name="Proost S."/>
            <person name="Cook D.R."/>
            <person name="Meyers B.C."/>
            <person name="Spannagl M."/>
            <person name="Cheung F."/>
            <person name="De Mita S."/>
            <person name="Krishnakumar V."/>
            <person name="Gundlach H."/>
            <person name="Zhou S."/>
            <person name="Mudge J."/>
            <person name="Bharti A.K."/>
            <person name="Murray J.D."/>
            <person name="Naoumkina M.A."/>
            <person name="Rosen B."/>
            <person name="Silverstein K.A."/>
            <person name="Tang H."/>
            <person name="Rombauts S."/>
            <person name="Zhao P.X."/>
            <person name="Zhou P."/>
            <person name="Barbe V."/>
            <person name="Bardou P."/>
            <person name="Bechner M."/>
            <person name="Bellec A."/>
            <person name="Berger A."/>
            <person name="Berges H."/>
            <person name="Bidwell S."/>
            <person name="Bisseling T."/>
            <person name="Choisne N."/>
            <person name="Couloux A."/>
            <person name="Denny R."/>
            <person name="Deshpande S."/>
            <person name="Dai X."/>
            <person name="Doyle J.J."/>
            <person name="Dudez A.M."/>
            <person name="Farmer A.D."/>
            <person name="Fouteau S."/>
            <person name="Franken C."/>
            <person name="Gibelin C."/>
            <person name="Gish J."/>
            <person name="Goldstein S."/>
            <person name="Gonzalez A.J."/>
            <person name="Green P.J."/>
            <person name="Hallab A."/>
            <person name="Hartog M."/>
            <person name="Hua A."/>
            <person name="Humphray S.J."/>
            <person name="Jeong D.H."/>
            <person name="Jing Y."/>
            <person name="Jocker A."/>
            <person name="Kenton S.M."/>
            <person name="Kim D.J."/>
            <person name="Klee K."/>
            <person name="Lai H."/>
            <person name="Lang C."/>
            <person name="Lin S."/>
            <person name="Macmil S.L."/>
            <person name="Magdelenat G."/>
            <person name="Matthews L."/>
            <person name="McCorrison J."/>
            <person name="Monaghan E.L."/>
            <person name="Mun J.H."/>
            <person name="Najar F.Z."/>
            <person name="Nicholson C."/>
            <person name="Noirot C."/>
            <person name="O'Bleness M."/>
            <person name="Paule C.R."/>
            <person name="Poulain J."/>
            <person name="Prion F."/>
            <person name="Qin B."/>
            <person name="Qu C."/>
            <person name="Retzel E.F."/>
            <person name="Riddle C."/>
            <person name="Sallet E."/>
            <person name="Samain S."/>
            <person name="Samson N."/>
            <person name="Sanders I."/>
            <person name="Saurat O."/>
            <person name="Scarpelli C."/>
            <person name="Schiex T."/>
            <person name="Segurens B."/>
            <person name="Severin A.J."/>
            <person name="Sherrier D.J."/>
            <person name="Shi R."/>
            <person name="Sims S."/>
            <person name="Singer S.R."/>
            <person name="Sinharoy S."/>
            <person name="Sterck L."/>
            <person name="Viollet A."/>
            <person name="Wang B.B."/>
            <person name="Wang K."/>
            <person name="Wang M."/>
            <person name="Wang X."/>
            <person name="Warfsmann J."/>
            <person name="Weissenbach J."/>
            <person name="White D.D."/>
            <person name="White J.D."/>
            <person name="Wiley G.B."/>
            <person name="Wincker P."/>
            <person name="Xing Y."/>
            <person name="Yang L."/>
            <person name="Yao Z."/>
            <person name="Ying F."/>
            <person name="Zhai J."/>
            <person name="Zhou L."/>
            <person name="Zuber A."/>
            <person name="Denarie J."/>
            <person name="Dixon R.A."/>
            <person name="May G.D."/>
            <person name="Schwartz D.C."/>
            <person name="Rogers J."/>
            <person name="Quetier F."/>
            <person name="Town C.D."/>
            <person name="Roe B.A."/>
        </authorList>
    </citation>
    <scope>NUCLEOTIDE SEQUENCE [LARGE SCALE GENOMIC DNA]</scope>
    <source>
        <strain evidence="4">A17</strain>
        <strain evidence="5 6">cv. Jemalong A17</strain>
    </source>
</reference>
<feature type="signal peptide" evidence="2">
    <location>
        <begin position="1"/>
        <end position="26"/>
    </location>
</feature>
<reference evidence="5" key="3">
    <citation type="submission" date="2015-04" db="UniProtKB">
        <authorList>
            <consortium name="EnsemblPlants"/>
        </authorList>
    </citation>
    <scope>IDENTIFICATION</scope>
    <source>
        <strain evidence="5">cv. Jemalong A17</strain>
    </source>
</reference>
<dbReference type="InterPro" id="IPR008502">
    <property type="entry name" value="Prolamin-like"/>
</dbReference>
<sequence>MVSFNGFYDVVTIMIGFTLLFTTSLCSEISQPPSGGPFNDVASAPKPLSPYEKYLTNCASKLKPAECGKQIFSGVFVGNQIISDYCCHSLVNDVGKSCHYDLTRNALQWPAYAKNKTEILKRNDKVWNDCIAVHPILP</sequence>
<feature type="domain" description="Prolamin-like" evidence="3">
    <location>
        <begin position="57"/>
        <end position="130"/>
    </location>
</feature>
<name>A0A072TN64_MEDTR</name>
<dbReference type="HOGENOM" id="CLU_154123_0_0_1"/>
<dbReference type="PANTHER" id="PTHR31951">
    <property type="entry name" value="BIFUNCTIONAL INHIBITOR/LIPID-TRANSFER PROTEIN/SEED STORAGE 2S ALBUMIN SUPERFAMILY PROTEIN-RELATED"/>
    <property type="match status" value="1"/>
</dbReference>
<dbReference type="AlphaFoldDB" id="A0A072TN64"/>
<dbReference type="PANTHER" id="PTHR31951:SF24">
    <property type="entry name" value="ECA1 GAMETOGENESIS RELATED FAMILY"/>
    <property type="match status" value="1"/>
</dbReference>
<reference evidence="4 6" key="2">
    <citation type="journal article" date="2014" name="BMC Genomics">
        <title>An improved genome release (version Mt4.0) for the model legume Medicago truncatula.</title>
        <authorList>
            <person name="Tang H."/>
            <person name="Krishnakumar V."/>
            <person name="Bidwell S."/>
            <person name="Rosen B."/>
            <person name="Chan A."/>
            <person name="Zhou S."/>
            <person name="Gentzbittel L."/>
            <person name="Childs K.L."/>
            <person name="Yandell M."/>
            <person name="Gundlach H."/>
            <person name="Mayer K.F."/>
            <person name="Schwartz D.C."/>
            <person name="Town C.D."/>
        </authorList>
    </citation>
    <scope>GENOME REANNOTATION</scope>
    <source>
        <strain evidence="4">A17</strain>
        <strain evidence="5 6">cv. Jemalong A17</strain>
    </source>
</reference>
<feature type="chain" id="PRO_5014498825" evidence="2">
    <location>
        <begin position="27"/>
        <end position="138"/>
    </location>
</feature>